<dbReference type="SMART" id="SM00088">
    <property type="entry name" value="PINT"/>
    <property type="match status" value="1"/>
</dbReference>
<reference evidence="7" key="1">
    <citation type="submission" date="2016-05" db="EMBL/GenBank/DDBJ databases">
        <title>Comparative genomics of biotechnologically important yeasts.</title>
        <authorList>
            <consortium name="DOE Joint Genome Institute"/>
            <person name="Riley R."/>
            <person name="Haridas S."/>
            <person name="Wolfe K.H."/>
            <person name="Lopes M.R."/>
            <person name="Hittinger C.T."/>
            <person name="Goker M."/>
            <person name="Salamov A."/>
            <person name="Wisecaver J."/>
            <person name="Long T.M."/>
            <person name="Aerts A.L."/>
            <person name="Barry K."/>
            <person name="Choi C."/>
            <person name="Clum A."/>
            <person name="Coughlan A.Y."/>
            <person name="Deshpande S."/>
            <person name="Douglass A.P."/>
            <person name="Hanson S.J."/>
            <person name="Klenk H.-P."/>
            <person name="Labutti K."/>
            <person name="Lapidus A."/>
            <person name="Lindquist E."/>
            <person name="Lipzen A."/>
            <person name="Meier-Kolthoff J.P."/>
            <person name="Ohm R.A."/>
            <person name="Otillar R.P."/>
            <person name="Pangilinan J."/>
            <person name="Peng Y."/>
            <person name="Rokas A."/>
            <person name="Rosa C.A."/>
            <person name="Scheuner C."/>
            <person name="Sibirny A.A."/>
            <person name="Slot J.C."/>
            <person name="Stielow J.B."/>
            <person name="Sun H."/>
            <person name="Kurtzman C.P."/>
            <person name="Blackwell M."/>
            <person name="Grigoriev I.V."/>
            <person name="Jeffries T.W."/>
        </authorList>
    </citation>
    <scope>NUCLEOTIDE SEQUENCE [LARGE SCALE GENOMIC DNA]</scope>
    <source>
        <strain evidence="7">NRRL Y-12698</strain>
    </source>
</reference>
<dbReference type="Proteomes" id="UP000094336">
    <property type="component" value="Unassembled WGS sequence"/>
</dbReference>
<dbReference type="InterPro" id="IPR016024">
    <property type="entry name" value="ARM-type_fold"/>
</dbReference>
<evidence type="ECO:0000313" key="6">
    <source>
        <dbReference type="EMBL" id="ODQ82574.1"/>
    </source>
</evidence>
<name>A0A1E3QYA5_9ASCO</name>
<dbReference type="GO" id="GO:0005852">
    <property type="term" value="C:eukaryotic translation initiation factor 3 complex"/>
    <property type="evidence" value="ECO:0007669"/>
    <property type="project" value="TreeGrafter"/>
</dbReference>
<evidence type="ECO:0000313" key="7">
    <source>
        <dbReference type="Proteomes" id="UP000094336"/>
    </source>
</evidence>
<keyword evidence="7" id="KW-1185">Reference proteome</keyword>
<keyword evidence="3" id="KW-0396">Initiation factor</keyword>
<dbReference type="SUPFAM" id="SSF48371">
    <property type="entry name" value="ARM repeat"/>
    <property type="match status" value="1"/>
</dbReference>
<accession>A0A1E3QYA5</accession>
<dbReference type="AlphaFoldDB" id="A0A1E3QYA5"/>
<protein>
    <recommendedName>
        <fullName evidence="5">PCI domain-containing protein</fullName>
    </recommendedName>
</protein>
<dbReference type="GO" id="GO:0003743">
    <property type="term" value="F:translation initiation factor activity"/>
    <property type="evidence" value="ECO:0007669"/>
    <property type="project" value="UniProtKB-KW"/>
</dbReference>
<sequence length="418" mass="44714">MASLRSHIVVDSSISDCVSEYASILSSLQKSTTVEEFVNGDDINEQLFPEVADSVASLGELSDREFEPAFNLAIYILSQAEDSQYLATALTSLIALAPTSKPSIQDKKSLRPTTVISTLSNIFNLLPETSPLRATALKAIITIASQNKIAHILVPLLPHLQNWLISANVNAAEIRQTVFQVARLIEVDEPVKALDLVEKSVTDLAGATVADVSAFVTYALNSVVVDLNYLTSIPVVALVQSTPLYTTLTAYNTGDLAQLKAADVSKATIAKAELLAIAKFLQGKDVVTYGAIAEAIGASADDVELLLIKAIEQQIVLGRLNQATESFTVHKVSALGEFTTEQWLTVQAKLEALKQNLQNIPEIVEQAKKKKGGFVTAHKKVNQRAAAAAAAAAEGEATEESEDVEKFEVVEEVAAAAE</sequence>
<dbReference type="InterPro" id="IPR045237">
    <property type="entry name" value="COPS7/eIF3m"/>
</dbReference>
<dbReference type="Pfam" id="PF01399">
    <property type="entry name" value="PCI"/>
    <property type="match status" value="1"/>
</dbReference>
<keyword evidence="2" id="KW-0963">Cytoplasm</keyword>
<dbReference type="PANTHER" id="PTHR15350">
    <property type="entry name" value="COP9 SIGNALOSOME COMPLEX SUBUNIT 7/DENDRITIC CELL PROTEIN GA17"/>
    <property type="match status" value="1"/>
</dbReference>
<evidence type="ECO:0000259" key="5">
    <source>
        <dbReference type="SMART" id="SM00088"/>
    </source>
</evidence>
<feature type="domain" description="PCI" evidence="5">
    <location>
        <begin position="263"/>
        <end position="353"/>
    </location>
</feature>
<dbReference type="GeneID" id="30145336"/>
<proteinExistence type="inferred from homology"/>
<evidence type="ECO:0000256" key="1">
    <source>
        <dbReference type="ARBA" id="ARBA00008482"/>
    </source>
</evidence>
<dbReference type="STRING" id="984486.A0A1E3QYA5"/>
<dbReference type="PANTHER" id="PTHR15350:SF2">
    <property type="entry name" value="EUKARYOTIC TRANSLATION INITIATION FACTOR 3 SUBUNIT M"/>
    <property type="match status" value="1"/>
</dbReference>
<dbReference type="GO" id="GO:0002183">
    <property type="term" value="P:cytoplasmic translational initiation"/>
    <property type="evidence" value="ECO:0007669"/>
    <property type="project" value="TreeGrafter"/>
</dbReference>
<evidence type="ECO:0000256" key="4">
    <source>
        <dbReference type="ARBA" id="ARBA00022917"/>
    </source>
</evidence>
<comment type="similarity">
    <text evidence="1">Belongs to the CSN7/EIF3M family. CSN7 subfamily.</text>
</comment>
<evidence type="ECO:0000256" key="3">
    <source>
        <dbReference type="ARBA" id="ARBA00022540"/>
    </source>
</evidence>
<dbReference type="RefSeq" id="XP_018987902.1">
    <property type="nucleotide sequence ID" value="XM_019127483.1"/>
</dbReference>
<organism evidence="6 7">
    <name type="scientific">Babjeviella inositovora NRRL Y-12698</name>
    <dbReference type="NCBI Taxonomy" id="984486"/>
    <lineage>
        <taxon>Eukaryota</taxon>
        <taxon>Fungi</taxon>
        <taxon>Dikarya</taxon>
        <taxon>Ascomycota</taxon>
        <taxon>Saccharomycotina</taxon>
        <taxon>Pichiomycetes</taxon>
        <taxon>Serinales incertae sedis</taxon>
        <taxon>Babjeviella</taxon>
    </lineage>
</organism>
<keyword evidence="4" id="KW-0648">Protein biosynthesis</keyword>
<dbReference type="InterPro" id="IPR000717">
    <property type="entry name" value="PCI_dom"/>
</dbReference>
<evidence type="ECO:0000256" key="2">
    <source>
        <dbReference type="ARBA" id="ARBA00022490"/>
    </source>
</evidence>
<dbReference type="OrthoDB" id="10267031at2759"/>
<dbReference type="EMBL" id="KV454426">
    <property type="protein sequence ID" value="ODQ82574.1"/>
    <property type="molecule type" value="Genomic_DNA"/>
</dbReference>
<gene>
    <name evidence="6" type="ORF">BABINDRAFT_159133</name>
</gene>